<dbReference type="Pfam" id="PF12697">
    <property type="entry name" value="Abhydrolase_6"/>
    <property type="match status" value="1"/>
</dbReference>
<evidence type="ECO:0000259" key="1">
    <source>
        <dbReference type="Pfam" id="PF12697"/>
    </source>
</evidence>
<dbReference type="InterPro" id="IPR000073">
    <property type="entry name" value="AB_hydrolase_1"/>
</dbReference>
<dbReference type="PRINTS" id="PR00111">
    <property type="entry name" value="ABHYDROLASE"/>
</dbReference>
<dbReference type="PANTHER" id="PTHR47533">
    <property type="entry name" value="PROTEIN CBG21859"/>
    <property type="match status" value="1"/>
</dbReference>
<dbReference type="Gene3D" id="3.40.50.1820">
    <property type="entry name" value="alpha/beta hydrolase"/>
    <property type="match status" value="1"/>
</dbReference>
<evidence type="ECO:0000313" key="2">
    <source>
        <dbReference type="EMBL" id="EQC40536.1"/>
    </source>
</evidence>
<dbReference type="STRING" id="1156394.T0R0S5"/>
<dbReference type="InParanoid" id="T0R0S5"/>
<organism evidence="2 3">
    <name type="scientific">Saprolegnia diclina (strain VS20)</name>
    <dbReference type="NCBI Taxonomy" id="1156394"/>
    <lineage>
        <taxon>Eukaryota</taxon>
        <taxon>Sar</taxon>
        <taxon>Stramenopiles</taxon>
        <taxon>Oomycota</taxon>
        <taxon>Saprolegniomycetes</taxon>
        <taxon>Saprolegniales</taxon>
        <taxon>Saprolegniaceae</taxon>
        <taxon>Saprolegnia</taxon>
    </lineage>
</organism>
<dbReference type="eggNOG" id="ENOG502S74P">
    <property type="taxonomic scope" value="Eukaryota"/>
</dbReference>
<reference evidence="2 3" key="1">
    <citation type="submission" date="2012-04" db="EMBL/GenBank/DDBJ databases">
        <title>The Genome Sequence of Saprolegnia declina VS20.</title>
        <authorList>
            <consortium name="The Broad Institute Genome Sequencing Platform"/>
            <person name="Russ C."/>
            <person name="Nusbaum C."/>
            <person name="Tyler B."/>
            <person name="van West P."/>
            <person name="Dieguez-Uribeondo J."/>
            <person name="de Bruijn I."/>
            <person name="Tripathy S."/>
            <person name="Jiang R."/>
            <person name="Young S.K."/>
            <person name="Zeng Q."/>
            <person name="Gargeya S."/>
            <person name="Fitzgerald M."/>
            <person name="Haas B."/>
            <person name="Abouelleil A."/>
            <person name="Alvarado L."/>
            <person name="Arachchi H.M."/>
            <person name="Berlin A."/>
            <person name="Chapman S.B."/>
            <person name="Goldberg J."/>
            <person name="Griggs A."/>
            <person name="Gujja S."/>
            <person name="Hansen M."/>
            <person name="Howarth C."/>
            <person name="Imamovic A."/>
            <person name="Larimer J."/>
            <person name="McCowen C."/>
            <person name="Montmayeur A."/>
            <person name="Murphy C."/>
            <person name="Neiman D."/>
            <person name="Pearson M."/>
            <person name="Priest M."/>
            <person name="Roberts A."/>
            <person name="Saif S."/>
            <person name="Shea T."/>
            <person name="Sisk P."/>
            <person name="Sykes S."/>
            <person name="Wortman J."/>
            <person name="Nusbaum C."/>
            <person name="Birren B."/>
        </authorList>
    </citation>
    <scope>NUCLEOTIDE SEQUENCE [LARGE SCALE GENOMIC DNA]</scope>
    <source>
        <strain evidence="2 3">VS20</strain>
    </source>
</reference>
<dbReference type="RefSeq" id="XP_008606235.1">
    <property type="nucleotide sequence ID" value="XM_008608013.1"/>
</dbReference>
<evidence type="ECO:0000313" key="3">
    <source>
        <dbReference type="Proteomes" id="UP000030762"/>
    </source>
</evidence>
<dbReference type="PANTHER" id="PTHR47533:SF4">
    <property type="entry name" value="AB HYDROLASE-1 DOMAIN-CONTAINING PROTEIN"/>
    <property type="match status" value="1"/>
</dbReference>
<feature type="domain" description="AB hydrolase-1" evidence="1">
    <location>
        <begin position="32"/>
        <end position="255"/>
    </location>
</feature>
<proteinExistence type="predicted"/>
<keyword evidence="3" id="KW-1185">Reference proteome</keyword>
<dbReference type="GeneID" id="19943153"/>
<dbReference type="InterPro" id="IPR029058">
    <property type="entry name" value="AB_hydrolase_fold"/>
</dbReference>
<dbReference type="SUPFAM" id="SSF53474">
    <property type="entry name" value="alpha/beta-Hydrolases"/>
    <property type="match status" value="1"/>
</dbReference>
<dbReference type="VEuPathDB" id="FungiDB:SDRG_02426"/>
<dbReference type="AlphaFoldDB" id="T0R0S5"/>
<dbReference type="EMBL" id="JH767136">
    <property type="protein sequence ID" value="EQC40536.1"/>
    <property type="molecule type" value="Genomic_DNA"/>
</dbReference>
<gene>
    <name evidence="2" type="ORF">SDRG_02426</name>
</gene>
<accession>T0R0S5</accession>
<sequence length="276" mass="30087">MEPTHETWTLPENLHPLHYSRWGPPTAATTYVLLHGAPGTYQDFSYLAPLLVSGHDVNAIAFDLPGNGRTSVEIVGGMYYVDAASIASTIVAALSSLPLSRMILVGHSMGGHATLQVASAPALASRLAGIALLNPTGLRAPRRARPRIEYYFSLVMRLAGDATDYFTNWNRSIYVDKFKFSNDIPTDDFSVAFYRMVTADYAQLRVQAEDIARRKVPAFVAFAKDDRVIECDIGADLAAVLAARTVKTYEKGGHNIPKTQATDLGAEINAWAKSLL</sequence>
<protein>
    <recommendedName>
        <fullName evidence="1">AB hydrolase-1 domain-containing protein</fullName>
    </recommendedName>
</protein>
<dbReference type="OrthoDB" id="6431331at2759"/>
<dbReference type="OMA" id="PTHETWT"/>
<name>T0R0S5_SAPDV</name>
<dbReference type="Proteomes" id="UP000030762">
    <property type="component" value="Unassembled WGS sequence"/>
</dbReference>